<dbReference type="AlphaFoldDB" id="A0A392TVF5"/>
<sequence>MAESKYCINHVRCVTDGLPPYGGGVVIQR</sequence>
<protein>
    <submittedName>
        <fullName evidence="1">Uncharacterized protein</fullName>
    </submittedName>
</protein>
<feature type="non-terminal residue" evidence="1">
    <location>
        <position position="29"/>
    </location>
</feature>
<keyword evidence="2" id="KW-1185">Reference proteome</keyword>
<accession>A0A392TVF5</accession>
<evidence type="ECO:0000313" key="1">
    <source>
        <dbReference type="EMBL" id="MCI64878.1"/>
    </source>
</evidence>
<comment type="caution">
    <text evidence="1">The sequence shown here is derived from an EMBL/GenBank/DDBJ whole genome shotgun (WGS) entry which is preliminary data.</text>
</comment>
<proteinExistence type="predicted"/>
<dbReference type="EMBL" id="LXQA010665118">
    <property type="protein sequence ID" value="MCI64878.1"/>
    <property type="molecule type" value="Genomic_DNA"/>
</dbReference>
<dbReference type="Proteomes" id="UP000265520">
    <property type="component" value="Unassembled WGS sequence"/>
</dbReference>
<reference evidence="1 2" key="1">
    <citation type="journal article" date="2018" name="Front. Plant Sci.">
        <title>Red Clover (Trifolium pratense) and Zigzag Clover (T. medium) - A Picture of Genomic Similarities and Differences.</title>
        <authorList>
            <person name="Dluhosova J."/>
            <person name="Istvanek J."/>
            <person name="Nedelnik J."/>
            <person name="Repkova J."/>
        </authorList>
    </citation>
    <scope>NUCLEOTIDE SEQUENCE [LARGE SCALE GENOMIC DNA]</scope>
    <source>
        <strain evidence="2">cv. 10/8</strain>
        <tissue evidence="1">Leaf</tissue>
    </source>
</reference>
<name>A0A392TVF5_9FABA</name>
<evidence type="ECO:0000313" key="2">
    <source>
        <dbReference type="Proteomes" id="UP000265520"/>
    </source>
</evidence>
<organism evidence="1 2">
    <name type="scientific">Trifolium medium</name>
    <dbReference type="NCBI Taxonomy" id="97028"/>
    <lineage>
        <taxon>Eukaryota</taxon>
        <taxon>Viridiplantae</taxon>
        <taxon>Streptophyta</taxon>
        <taxon>Embryophyta</taxon>
        <taxon>Tracheophyta</taxon>
        <taxon>Spermatophyta</taxon>
        <taxon>Magnoliopsida</taxon>
        <taxon>eudicotyledons</taxon>
        <taxon>Gunneridae</taxon>
        <taxon>Pentapetalae</taxon>
        <taxon>rosids</taxon>
        <taxon>fabids</taxon>
        <taxon>Fabales</taxon>
        <taxon>Fabaceae</taxon>
        <taxon>Papilionoideae</taxon>
        <taxon>50 kb inversion clade</taxon>
        <taxon>NPAAA clade</taxon>
        <taxon>Hologalegina</taxon>
        <taxon>IRL clade</taxon>
        <taxon>Trifolieae</taxon>
        <taxon>Trifolium</taxon>
    </lineage>
</organism>